<dbReference type="Gene3D" id="2.60.40.150">
    <property type="entry name" value="C2 domain"/>
    <property type="match status" value="1"/>
</dbReference>
<feature type="compositionally biased region" description="Basic and acidic residues" evidence="1">
    <location>
        <begin position="895"/>
        <end position="906"/>
    </location>
</feature>
<dbReference type="Proteomes" id="UP001209570">
    <property type="component" value="Unassembled WGS sequence"/>
</dbReference>
<dbReference type="Pfam" id="PF00168">
    <property type="entry name" value="C2"/>
    <property type="match status" value="1"/>
</dbReference>
<feature type="compositionally biased region" description="Acidic residues" evidence="1">
    <location>
        <begin position="1441"/>
        <end position="1452"/>
    </location>
</feature>
<feature type="region of interest" description="Disordered" evidence="1">
    <location>
        <begin position="1428"/>
        <end position="1452"/>
    </location>
</feature>
<dbReference type="PANTHER" id="PTHR47052:SF3">
    <property type="entry name" value="INGRESSION PROTEIN 1"/>
    <property type="match status" value="1"/>
</dbReference>
<keyword evidence="4" id="KW-1185">Reference proteome</keyword>
<feature type="region of interest" description="Disordered" evidence="1">
    <location>
        <begin position="441"/>
        <end position="556"/>
    </location>
</feature>
<feature type="region of interest" description="Disordered" evidence="1">
    <location>
        <begin position="932"/>
        <end position="953"/>
    </location>
</feature>
<feature type="region of interest" description="Disordered" evidence="1">
    <location>
        <begin position="165"/>
        <end position="317"/>
    </location>
</feature>
<feature type="compositionally biased region" description="Low complexity" evidence="1">
    <location>
        <begin position="620"/>
        <end position="631"/>
    </location>
</feature>
<dbReference type="CDD" id="cd00030">
    <property type="entry name" value="C2"/>
    <property type="match status" value="1"/>
</dbReference>
<feature type="region of interest" description="Disordered" evidence="1">
    <location>
        <begin position="893"/>
        <end position="916"/>
    </location>
</feature>
<gene>
    <name evidence="3" type="ORF">P43SY_000507</name>
</gene>
<feature type="region of interest" description="Disordered" evidence="1">
    <location>
        <begin position="1264"/>
        <end position="1308"/>
    </location>
</feature>
<evidence type="ECO:0000259" key="2">
    <source>
        <dbReference type="PROSITE" id="PS50004"/>
    </source>
</evidence>
<feature type="compositionally biased region" description="Low complexity" evidence="1">
    <location>
        <begin position="215"/>
        <end position="236"/>
    </location>
</feature>
<feature type="region of interest" description="Disordered" evidence="1">
    <location>
        <begin position="1337"/>
        <end position="1410"/>
    </location>
</feature>
<feature type="compositionally biased region" description="Low complexity" evidence="1">
    <location>
        <begin position="165"/>
        <end position="185"/>
    </location>
</feature>
<dbReference type="PROSITE" id="PS50004">
    <property type="entry name" value="C2"/>
    <property type="match status" value="1"/>
</dbReference>
<comment type="caution">
    <text evidence="3">The sequence shown here is derived from an EMBL/GenBank/DDBJ whole genome shotgun (WGS) entry which is preliminary data.</text>
</comment>
<feature type="domain" description="C2" evidence="2">
    <location>
        <begin position="1"/>
        <end position="137"/>
    </location>
</feature>
<feature type="compositionally biased region" description="Basic and acidic residues" evidence="1">
    <location>
        <begin position="932"/>
        <end position="942"/>
    </location>
</feature>
<accession>A0AAD5QCX3</accession>
<feature type="compositionally biased region" description="Basic and acidic residues" evidence="1">
    <location>
        <begin position="1366"/>
        <end position="1384"/>
    </location>
</feature>
<evidence type="ECO:0000256" key="1">
    <source>
        <dbReference type="SAM" id="MobiDB-lite"/>
    </source>
</evidence>
<dbReference type="InterPro" id="IPR052981">
    <property type="entry name" value="Ingression_C2_domain"/>
</dbReference>
<feature type="compositionally biased region" description="Basic and acidic residues" evidence="1">
    <location>
        <begin position="533"/>
        <end position="556"/>
    </location>
</feature>
<dbReference type="EMBL" id="JAKCXM010000050">
    <property type="protein sequence ID" value="KAJ0405096.1"/>
    <property type="molecule type" value="Genomic_DNA"/>
</dbReference>
<evidence type="ECO:0000313" key="3">
    <source>
        <dbReference type="EMBL" id="KAJ0405096.1"/>
    </source>
</evidence>
<sequence length="1452" mass="155044">MAGESCSLSLCVHSAELDSSTHDAYCKLYLDSHDLTGGTGLGSGNNHHHSNAAESPSPLDDHREDGPRSFHTQPDRSAKKTSSPLWNETFTAEVFDRRNEILTIRVKSKKLLHVSAVGACAIPLRQIPVGRPVDQWFPLQKGNKRRGKIRLQLMLTYTSAPLSATTTAPTASSWSSTPSSPDAPANYQYQPRSSVDRRRSTGPRRSSLEPATPPISAGRMSSSSSLSRASISSSSGPKQHQWQTIGSAPSSSITSPPLNASAPPPSVPSSRPLYQPEEEPVKASIPSPKKPAPQPRPVLTSMESDDDEDEAGFPRVAELHRLESDLIGEYSDDEGGHGSVLESKASTYSLKMEAVVEESAKQLTSGLTSDVEIARQTINQHVAHEELRRLEELRSPVNRNGDVDGRSSIEVSRETRVAVAPSEIAKLAAAPLSAHIDEYVESDNEEENDTHIAVSSNSVKRENGGTEIWNRYPSSSSSEELDLQLPYPDERLSDVEVPPKEEAHHHSDANEAAVEAGAVNPFVEPASPSDSDGEGHVDTDAVAHTPSDEHDREHPHEAAVVVGSAEEEEDDEVVVGIAVEVEDDLDVAYAISVSSDSEHAHDDAVVAVETTETESGARHSTSSSSSRSSSKSIHEDATPMESTSAEVVAFETAEVVAQATSAAAVDMQQHDVDVRSEKSASVSASASSLHAAHSFISEDVQHSFVSEMPEHSFVSEQANHSFVSEQANHSFVSEQADHSFVSEMLDHSFVSETADHSFVSEQPDHSFVSDDPGHSFVSDEPGHSFVSDDPGHSFVSERPTYLGENRRHSFISASAVISQSASITEEPRHSFIAEEPSHSFVSESSAHSFISESPQHSFVSDDPGHSFVSERPTGDSFVATSAPSARHTHSFVSEDGDHSFVSDDPGHSFISERPGQSVVSEADVVALSTKISEGDAATRRESSSSSSDDDAPAYSASSFIEELVVDAVTTAEQVRDSLSSEEDAEEELSLVGVYHEDATITHSTADTEVVSTAAPVDMAERVSVSSSSSSSSSDRAAASSFIEEFADDENAVRPSVASSYAAPGEPTLSPRASILSSEGVRDSDVQELRMSERISFPSSPRSSSASFSQVGDITAVTSSVVATEATTEIERSSVVSSALSSSSSEAAEEEHFTQHLEDGEVDVRYSTVSSVTTNGHEDPTLSHTWIDEPSTNVELLDLLRRVSRASDADDLSPPSRPVDAPVAVVEPIAEFMERSEPLTSTLLSTGEPERDPEEIAQALAQAIAAAQQEHSVEAEVMEESESHGRSRASSSSSSSDDEEALVEEATVPEPVVEAPITITVNPKVMVVQPTLSLSSMDMGDSVSDAAEAEEKVSPPVSQSSPGPEPVRVDEPEPKATNRDSRPSSDPEAVGVDETEASIERPTAADRPVLRHMSTTLTATQLESAAVDCLPSDSDDSSVCGSDDEFNFDSDSD</sequence>
<evidence type="ECO:0000313" key="4">
    <source>
        <dbReference type="Proteomes" id="UP001209570"/>
    </source>
</evidence>
<dbReference type="SUPFAM" id="SSF49562">
    <property type="entry name" value="C2 domain (Calcium/lipid-binding domain, CaLB)"/>
    <property type="match status" value="1"/>
</dbReference>
<name>A0AAD5QCX3_PYTIN</name>
<feature type="region of interest" description="Disordered" evidence="1">
    <location>
        <begin position="609"/>
        <end position="644"/>
    </location>
</feature>
<dbReference type="InterPro" id="IPR035892">
    <property type="entry name" value="C2_domain_sf"/>
</dbReference>
<feature type="compositionally biased region" description="Polar residues" evidence="1">
    <location>
        <begin position="237"/>
        <end position="254"/>
    </location>
</feature>
<dbReference type="SMART" id="SM00239">
    <property type="entry name" value="C2"/>
    <property type="match status" value="1"/>
</dbReference>
<dbReference type="PANTHER" id="PTHR47052">
    <property type="entry name" value="CONSERVED SERINE PROLINE-RICH PROTEIN (AFU_ORTHOLOGUE AFUA_2G01790)"/>
    <property type="match status" value="1"/>
</dbReference>
<feature type="compositionally biased region" description="Basic and acidic residues" evidence="1">
    <location>
        <begin position="488"/>
        <end position="509"/>
    </location>
</feature>
<reference evidence="3" key="1">
    <citation type="submission" date="2021-12" db="EMBL/GenBank/DDBJ databases">
        <title>Prjna785345.</title>
        <authorList>
            <person name="Rujirawat T."/>
            <person name="Krajaejun T."/>
        </authorList>
    </citation>
    <scope>NUCLEOTIDE SEQUENCE</scope>
    <source>
        <strain evidence="3">Pi057C3</strain>
    </source>
</reference>
<feature type="compositionally biased region" description="Basic and acidic residues" evidence="1">
    <location>
        <begin position="59"/>
        <end position="78"/>
    </location>
</feature>
<feature type="compositionally biased region" description="Low complexity" evidence="1">
    <location>
        <begin position="510"/>
        <end position="520"/>
    </location>
</feature>
<protein>
    <recommendedName>
        <fullName evidence="2">C2 domain-containing protein</fullName>
    </recommendedName>
</protein>
<feature type="region of interest" description="Disordered" evidence="1">
    <location>
        <begin position="40"/>
        <end position="83"/>
    </location>
</feature>
<feature type="region of interest" description="Disordered" evidence="1">
    <location>
        <begin position="1050"/>
        <end position="1086"/>
    </location>
</feature>
<dbReference type="InterPro" id="IPR000008">
    <property type="entry name" value="C2_dom"/>
</dbReference>
<proteinExistence type="predicted"/>
<organism evidence="3 4">
    <name type="scientific">Pythium insidiosum</name>
    <name type="common">Pythiosis disease agent</name>
    <dbReference type="NCBI Taxonomy" id="114742"/>
    <lineage>
        <taxon>Eukaryota</taxon>
        <taxon>Sar</taxon>
        <taxon>Stramenopiles</taxon>
        <taxon>Oomycota</taxon>
        <taxon>Peronosporomycetes</taxon>
        <taxon>Pythiales</taxon>
        <taxon>Pythiaceae</taxon>
        <taxon>Pythium</taxon>
    </lineage>
</organism>